<reference evidence="11" key="1">
    <citation type="submission" date="2025-08" db="UniProtKB">
        <authorList>
            <consortium name="RefSeq"/>
        </authorList>
    </citation>
    <scope>IDENTIFICATION</scope>
</reference>
<evidence type="ECO:0000256" key="9">
    <source>
        <dbReference type="SAM" id="SignalP"/>
    </source>
</evidence>
<evidence type="ECO:0000313" key="10">
    <source>
        <dbReference type="Proteomes" id="UP001652628"/>
    </source>
</evidence>
<feature type="chain" id="PRO_5045192722" description="Ionotropic receptor" evidence="9">
    <location>
        <begin position="19"/>
        <end position="591"/>
    </location>
</feature>
<evidence type="ECO:0000256" key="1">
    <source>
        <dbReference type="ARBA" id="ARBA00004651"/>
    </source>
</evidence>
<comment type="subcellular location">
    <subcellularLocation>
        <location evidence="1">Cell membrane</location>
        <topology evidence="1">Multi-pass membrane protein</topology>
    </subcellularLocation>
</comment>
<keyword evidence="10" id="KW-1185">Reference proteome</keyword>
<gene>
    <name evidence="11" type="primary">LOC108017690</name>
</gene>
<name>A0AB39ZR13_DROSZ</name>
<keyword evidence="5 8" id="KW-0472">Membrane</keyword>
<evidence type="ECO:0000256" key="2">
    <source>
        <dbReference type="ARBA" id="ARBA00022475"/>
    </source>
</evidence>
<dbReference type="RefSeq" id="XP_016940288.3">
    <property type="nucleotide sequence ID" value="XM_017084799.4"/>
</dbReference>
<dbReference type="GeneID" id="108017690"/>
<evidence type="ECO:0000256" key="4">
    <source>
        <dbReference type="ARBA" id="ARBA00022989"/>
    </source>
</evidence>
<evidence type="ECO:0000313" key="11">
    <source>
        <dbReference type="RefSeq" id="XP_016940288.3"/>
    </source>
</evidence>
<keyword evidence="3 8" id="KW-0812">Transmembrane</keyword>
<dbReference type="AlphaFoldDB" id="A0AB39ZR13"/>
<proteinExistence type="predicted"/>
<keyword evidence="2" id="KW-1003">Cell membrane</keyword>
<dbReference type="Proteomes" id="UP001652628">
    <property type="component" value="Chromosome 2R"/>
</dbReference>
<feature type="transmembrane region" description="Helical" evidence="8">
    <location>
        <begin position="558"/>
        <end position="579"/>
    </location>
</feature>
<evidence type="ECO:0000256" key="5">
    <source>
        <dbReference type="ARBA" id="ARBA00023136"/>
    </source>
</evidence>
<evidence type="ECO:0008006" key="12">
    <source>
        <dbReference type="Google" id="ProtNLM"/>
    </source>
</evidence>
<feature type="transmembrane region" description="Helical" evidence="8">
    <location>
        <begin position="360"/>
        <end position="378"/>
    </location>
</feature>
<evidence type="ECO:0000256" key="6">
    <source>
        <dbReference type="ARBA" id="ARBA00023170"/>
    </source>
</evidence>
<keyword evidence="7" id="KW-0325">Glycoprotein</keyword>
<dbReference type="PANTHER" id="PTHR42643">
    <property type="entry name" value="IONOTROPIC RECEPTOR 20A-RELATED"/>
    <property type="match status" value="1"/>
</dbReference>
<evidence type="ECO:0000256" key="3">
    <source>
        <dbReference type="ARBA" id="ARBA00022692"/>
    </source>
</evidence>
<keyword evidence="9" id="KW-0732">Signal</keyword>
<dbReference type="InterPro" id="IPR052192">
    <property type="entry name" value="Insect_Ionotropic_Sensory_Rcpt"/>
</dbReference>
<protein>
    <recommendedName>
        <fullName evidence="12">Ionotropic receptor</fullName>
    </recommendedName>
</protein>
<sequence length="591" mass="69022">MSCLVIFLLCLGLQVAVQFSDISVQTKSDIDKGLLNLLRELRQEEYYDTLLVYGEDCVFHSQIKYLDVPTVLVSSGNNSFDWNFSSLTLILSCGPESEREASNRTILKLQGNRRLIYLQDKNQPEIVCDNYFKKDHYNVAMLRNDIVKSIVLYTCRYFEDPNFEEVSLSDKSPIYIEQFQNMHGKAIKTMSDLLPPRSMQYQDPKSGEMKTKGYVADLVNNFAQKVNATLQFGFLTQNHSLKEISRKVQHDELDIGITLETSLYSTNLDTASYPYLLTSYCLMVPVPAKLPYNLVYSAIVDHLVLGIIFLLFCLLSTLLIYSQKMSWQELSLANILLNDKSLRGLLGQSFPFPSNANKHLRLIFCILCFASILISTMYEAYLQSFFTDPPAGPHIRSFKEFGKFNQKIAITEIERIILTNINNTRFSEIHENDLRIFHDWQECLKLRDALNRDYSYLVTWDRWSAYEEQQKLFKDPVFYFAKDLCFSRLIFLSVPMRRHLPYRHLFNDHMMRQHEFGLVDYWKSHSFFDMVRLKITPLKDLSQPKAVSPSLILDDISWILKLYMAAMAISIICFMSEIAREKWRRRRELKN</sequence>
<evidence type="ECO:0000256" key="7">
    <source>
        <dbReference type="ARBA" id="ARBA00023180"/>
    </source>
</evidence>
<evidence type="ECO:0000256" key="8">
    <source>
        <dbReference type="SAM" id="Phobius"/>
    </source>
</evidence>
<dbReference type="PANTHER" id="PTHR42643:SF41">
    <property type="entry name" value="IONOTROPIC RECEPTOR 20A-RELATED"/>
    <property type="match status" value="1"/>
</dbReference>
<dbReference type="SUPFAM" id="SSF53850">
    <property type="entry name" value="Periplasmic binding protein-like II"/>
    <property type="match status" value="1"/>
</dbReference>
<organism evidence="10 11">
    <name type="scientific">Drosophila suzukii</name>
    <name type="common">Spotted-wing drosophila fruit fly</name>
    <dbReference type="NCBI Taxonomy" id="28584"/>
    <lineage>
        <taxon>Eukaryota</taxon>
        <taxon>Metazoa</taxon>
        <taxon>Ecdysozoa</taxon>
        <taxon>Arthropoda</taxon>
        <taxon>Hexapoda</taxon>
        <taxon>Insecta</taxon>
        <taxon>Pterygota</taxon>
        <taxon>Neoptera</taxon>
        <taxon>Endopterygota</taxon>
        <taxon>Diptera</taxon>
        <taxon>Brachycera</taxon>
        <taxon>Muscomorpha</taxon>
        <taxon>Ephydroidea</taxon>
        <taxon>Drosophilidae</taxon>
        <taxon>Drosophila</taxon>
        <taxon>Sophophora</taxon>
    </lineage>
</organism>
<feature type="transmembrane region" description="Helical" evidence="8">
    <location>
        <begin position="294"/>
        <end position="321"/>
    </location>
</feature>
<keyword evidence="6" id="KW-0675">Receptor</keyword>
<accession>A0AB39ZR13</accession>
<feature type="signal peptide" evidence="9">
    <location>
        <begin position="1"/>
        <end position="18"/>
    </location>
</feature>
<dbReference type="GO" id="GO:0005886">
    <property type="term" value="C:plasma membrane"/>
    <property type="evidence" value="ECO:0007669"/>
    <property type="project" value="UniProtKB-SubCell"/>
</dbReference>
<keyword evidence="4 8" id="KW-1133">Transmembrane helix</keyword>